<dbReference type="KEGG" id="cgy:CGLY_12600"/>
<dbReference type="AlphaFoldDB" id="X5EC34"/>
<reference evidence="2 3" key="1">
    <citation type="journal article" date="2015" name="Int. J. Syst. Evol. Microbiol.">
        <title>Revisiting Corynebacterium glyciniphilum (ex Kubota et al., 1972) sp. nov., nom. rev., isolated from putrefied banana.</title>
        <authorList>
            <person name="Al-Dilaimi A."/>
            <person name="Bednarz H."/>
            <person name="Lomker A."/>
            <person name="Niehaus K."/>
            <person name="Kalinowski J."/>
            <person name="Ruckert C."/>
        </authorList>
    </citation>
    <scope>NUCLEOTIDE SEQUENCE [LARGE SCALE GENOMIC DNA]</scope>
    <source>
        <strain evidence="2">AJ 3170</strain>
    </source>
</reference>
<name>X5EC34_9CORY</name>
<evidence type="ECO:0000313" key="2">
    <source>
        <dbReference type="EMBL" id="AHW64960.1"/>
    </source>
</evidence>
<feature type="region of interest" description="Disordered" evidence="1">
    <location>
        <begin position="182"/>
        <end position="210"/>
    </location>
</feature>
<dbReference type="EMBL" id="CP006842">
    <property type="protein sequence ID" value="AHW64960.1"/>
    <property type="molecule type" value="Genomic_DNA"/>
</dbReference>
<proteinExistence type="predicted"/>
<evidence type="ECO:0000256" key="1">
    <source>
        <dbReference type="SAM" id="MobiDB-lite"/>
    </source>
</evidence>
<sequence>MQALDLAVTMLRVHAAPFPGTLTRHWLLPGASCSGPLDHGTGSSVRQGLPAISTGLGGAGRPHFLSHGYERFPPPVLPHRSYSPLDRNRIRRALQGPVRSHSPSTRRSAVRRRLWVAHSPRSCRLPGNIRRPASRLRRFPGECRGVPRGLPRKTEQGVLSGARPCQPGYIVSPAGPPLSACSTADNNPSGAPYDAAEHQGHVGLEGPRPT</sequence>
<organism evidence="2 3">
    <name type="scientific">Corynebacterium glyciniphilum AJ 3170</name>
    <dbReference type="NCBI Taxonomy" id="1404245"/>
    <lineage>
        <taxon>Bacteria</taxon>
        <taxon>Bacillati</taxon>
        <taxon>Actinomycetota</taxon>
        <taxon>Actinomycetes</taxon>
        <taxon>Mycobacteriales</taxon>
        <taxon>Corynebacteriaceae</taxon>
        <taxon>Corynebacterium</taxon>
    </lineage>
</organism>
<protein>
    <submittedName>
        <fullName evidence="2">Uncharacterized protein</fullName>
    </submittedName>
</protein>
<accession>X5EC34</accession>
<dbReference type="Proteomes" id="UP000023703">
    <property type="component" value="Chromosome"/>
</dbReference>
<evidence type="ECO:0000313" key="3">
    <source>
        <dbReference type="Proteomes" id="UP000023703"/>
    </source>
</evidence>
<dbReference type="HOGENOM" id="CLU_1308386_0_0_11"/>
<gene>
    <name evidence="2" type="ORF">CGLY_12600</name>
</gene>
<keyword evidence="3" id="KW-1185">Reference proteome</keyword>